<protein>
    <submittedName>
        <fullName evidence="1">Uncharacterized protein</fullName>
    </submittedName>
</protein>
<proteinExistence type="predicted"/>
<dbReference type="EMBL" id="FCOI02000045">
    <property type="protein sequence ID" value="SAK95462.1"/>
    <property type="molecule type" value="Genomic_DNA"/>
</dbReference>
<name>A0A158DLH4_9BURK</name>
<evidence type="ECO:0000313" key="2">
    <source>
        <dbReference type="Proteomes" id="UP000054624"/>
    </source>
</evidence>
<reference evidence="2" key="1">
    <citation type="submission" date="2016-01" db="EMBL/GenBank/DDBJ databases">
        <authorList>
            <person name="Peeters Charlotte."/>
        </authorList>
    </citation>
    <scope>NUCLEOTIDE SEQUENCE [LARGE SCALE GENOMIC DNA]</scope>
</reference>
<evidence type="ECO:0000313" key="1">
    <source>
        <dbReference type="EMBL" id="SAK95462.1"/>
    </source>
</evidence>
<dbReference type="AlphaFoldDB" id="A0A158DLH4"/>
<accession>A0A158DLH4</accession>
<dbReference type="STRING" id="1777137.AWB76_07146"/>
<keyword evidence="2" id="KW-1185">Reference proteome</keyword>
<sequence length="105" mass="11619">MSVERRARWRGSASAHRDCMSRLASLVGVKARLTRQPHGQGDALYEGAGSLRERSGRNGKVRERSLYTDARIDAPGMRGVAMGVAALLLDAGRRYLRATRKPRLE</sequence>
<organism evidence="1 2">
    <name type="scientific">Caballeronia temeraria</name>
    <dbReference type="NCBI Taxonomy" id="1777137"/>
    <lineage>
        <taxon>Bacteria</taxon>
        <taxon>Pseudomonadati</taxon>
        <taxon>Pseudomonadota</taxon>
        <taxon>Betaproteobacteria</taxon>
        <taxon>Burkholderiales</taxon>
        <taxon>Burkholderiaceae</taxon>
        <taxon>Caballeronia</taxon>
    </lineage>
</organism>
<dbReference type="Proteomes" id="UP000054624">
    <property type="component" value="Unassembled WGS sequence"/>
</dbReference>
<gene>
    <name evidence="1" type="ORF">AWB76_07146</name>
</gene>